<comment type="caution">
    <text evidence="1">The sequence shown here is derived from an EMBL/GenBank/DDBJ whole genome shotgun (WGS) entry which is preliminary data.</text>
</comment>
<dbReference type="AlphaFoldDB" id="A0A9P5CFM9"/>
<dbReference type="EMBL" id="QLNT01000002">
    <property type="protein sequence ID" value="KAF3076306.1"/>
    <property type="molecule type" value="Genomic_DNA"/>
</dbReference>
<organism evidence="1 2">
    <name type="scientific">Trichoderma lentiforme</name>
    <dbReference type="NCBI Taxonomy" id="1567552"/>
    <lineage>
        <taxon>Eukaryota</taxon>
        <taxon>Fungi</taxon>
        <taxon>Dikarya</taxon>
        <taxon>Ascomycota</taxon>
        <taxon>Pezizomycotina</taxon>
        <taxon>Sordariomycetes</taxon>
        <taxon>Hypocreomycetidae</taxon>
        <taxon>Hypocreales</taxon>
        <taxon>Hypocreaceae</taxon>
        <taxon>Trichoderma</taxon>
    </lineage>
</organism>
<gene>
    <name evidence="1" type="ORF">CFAM422_001595</name>
</gene>
<sequence>MDIFNQAESPKNDKESLKNLGATVIFAAEAAYHLSQYDSEKERYSFNFQDCLFKLVRCNNNHEELGAFERIHESKRARMTTFHDEVVRPLVEWFQNESKEADTGEAGPSLKDYYAAFYYYQSACSLCARFQKDEKGVYKDWGMSRYGKPEHDFYFHNKMLSMIQVDLCGKWEQRILGEIADWVGGHYSTVINHAQTIRREDCPKRECKILANLLALHGLDHLLRNRSLDTLDIEKLVKELVEADDRLIRQCFTTESFVIDHLKTMDQRLKGCVFYGIG</sequence>
<protein>
    <submittedName>
        <fullName evidence="1">Uncharacterized protein</fullName>
    </submittedName>
</protein>
<reference evidence="1 2" key="1">
    <citation type="submission" date="2018-06" db="EMBL/GenBank/DDBJ databases">
        <title>Genome analysis of cellulolytic fungus Trichoderma lentiforme CFAM-422.</title>
        <authorList>
            <person name="Steindorff A.S."/>
            <person name="Formighieri E.F."/>
            <person name="Midorikawa G.E.O."/>
            <person name="Tamietti M.S."/>
            <person name="Ramos E.Z."/>
            <person name="Silva A.S."/>
            <person name="Bon E.P.S."/>
            <person name="Mendes T.D."/>
            <person name="Damaso M.C.T."/>
            <person name="Favaro L.C.L."/>
        </authorList>
    </citation>
    <scope>NUCLEOTIDE SEQUENCE [LARGE SCALE GENOMIC DNA]</scope>
    <source>
        <strain evidence="1 2">CFAM-422</strain>
    </source>
</reference>
<evidence type="ECO:0000313" key="1">
    <source>
        <dbReference type="EMBL" id="KAF3076306.1"/>
    </source>
</evidence>
<name>A0A9P5CFM9_9HYPO</name>
<proteinExistence type="predicted"/>
<keyword evidence="2" id="KW-1185">Reference proteome</keyword>
<dbReference type="Proteomes" id="UP000801864">
    <property type="component" value="Unassembled WGS sequence"/>
</dbReference>
<accession>A0A9P5CFM9</accession>
<evidence type="ECO:0000313" key="2">
    <source>
        <dbReference type="Proteomes" id="UP000801864"/>
    </source>
</evidence>